<keyword evidence="2" id="KW-1185">Reference proteome</keyword>
<gene>
    <name evidence="1" type="ORF">FA15DRAFT_701547</name>
</gene>
<evidence type="ECO:0000313" key="2">
    <source>
        <dbReference type="Proteomes" id="UP000307440"/>
    </source>
</evidence>
<reference evidence="1 2" key="1">
    <citation type="journal article" date="2019" name="Nat. Ecol. Evol.">
        <title>Megaphylogeny resolves global patterns of mushroom evolution.</title>
        <authorList>
            <person name="Varga T."/>
            <person name="Krizsan K."/>
            <person name="Foldi C."/>
            <person name="Dima B."/>
            <person name="Sanchez-Garcia M."/>
            <person name="Sanchez-Ramirez S."/>
            <person name="Szollosi G.J."/>
            <person name="Szarkandi J.G."/>
            <person name="Papp V."/>
            <person name="Albert L."/>
            <person name="Andreopoulos W."/>
            <person name="Angelini C."/>
            <person name="Antonin V."/>
            <person name="Barry K.W."/>
            <person name="Bougher N.L."/>
            <person name="Buchanan P."/>
            <person name="Buyck B."/>
            <person name="Bense V."/>
            <person name="Catcheside P."/>
            <person name="Chovatia M."/>
            <person name="Cooper J."/>
            <person name="Damon W."/>
            <person name="Desjardin D."/>
            <person name="Finy P."/>
            <person name="Geml J."/>
            <person name="Haridas S."/>
            <person name="Hughes K."/>
            <person name="Justo A."/>
            <person name="Karasinski D."/>
            <person name="Kautmanova I."/>
            <person name="Kiss B."/>
            <person name="Kocsube S."/>
            <person name="Kotiranta H."/>
            <person name="LaButti K.M."/>
            <person name="Lechner B.E."/>
            <person name="Liimatainen K."/>
            <person name="Lipzen A."/>
            <person name="Lukacs Z."/>
            <person name="Mihaltcheva S."/>
            <person name="Morgado L.N."/>
            <person name="Niskanen T."/>
            <person name="Noordeloos M.E."/>
            <person name="Ohm R.A."/>
            <person name="Ortiz-Santana B."/>
            <person name="Ovrebo C."/>
            <person name="Racz N."/>
            <person name="Riley R."/>
            <person name="Savchenko A."/>
            <person name="Shiryaev A."/>
            <person name="Soop K."/>
            <person name="Spirin V."/>
            <person name="Szebenyi C."/>
            <person name="Tomsovsky M."/>
            <person name="Tulloss R.E."/>
            <person name="Uehling J."/>
            <person name="Grigoriev I.V."/>
            <person name="Vagvolgyi C."/>
            <person name="Papp T."/>
            <person name="Martin F.M."/>
            <person name="Miettinen O."/>
            <person name="Hibbett D.S."/>
            <person name="Nagy L.G."/>
        </authorList>
    </citation>
    <scope>NUCLEOTIDE SEQUENCE [LARGE SCALE GENOMIC DNA]</scope>
    <source>
        <strain evidence="1 2">CBS 121175</strain>
    </source>
</reference>
<dbReference type="Proteomes" id="UP000307440">
    <property type="component" value="Unassembled WGS sequence"/>
</dbReference>
<sequence length="79" mass="8453">MVCCAELSSNPAFVFQQPPEQFNHLNMQFKLTSFVVALMTVAAVSATLLPEAAEAPAVAPSAEVVQAASCGRWPFPPCW</sequence>
<evidence type="ECO:0000313" key="1">
    <source>
        <dbReference type="EMBL" id="TFK27955.1"/>
    </source>
</evidence>
<accession>A0A5C3L5L2</accession>
<organism evidence="1 2">
    <name type="scientific">Coprinopsis marcescibilis</name>
    <name type="common">Agaric fungus</name>
    <name type="synonym">Psathyrella marcescibilis</name>
    <dbReference type="NCBI Taxonomy" id="230819"/>
    <lineage>
        <taxon>Eukaryota</taxon>
        <taxon>Fungi</taxon>
        <taxon>Dikarya</taxon>
        <taxon>Basidiomycota</taxon>
        <taxon>Agaricomycotina</taxon>
        <taxon>Agaricomycetes</taxon>
        <taxon>Agaricomycetidae</taxon>
        <taxon>Agaricales</taxon>
        <taxon>Agaricineae</taxon>
        <taxon>Psathyrellaceae</taxon>
        <taxon>Coprinopsis</taxon>
    </lineage>
</organism>
<proteinExistence type="predicted"/>
<dbReference type="EMBL" id="ML210160">
    <property type="protein sequence ID" value="TFK27955.1"/>
    <property type="molecule type" value="Genomic_DNA"/>
</dbReference>
<protein>
    <submittedName>
        <fullName evidence="1">Uncharacterized protein</fullName>
    </submittedName>
</protein>
<name>A0A5C3L5L2_COPMA</name>
<dbReference type="AlphaFoldDB" id="A0A5C3L5L2"/>